<dbReference type="RefSeq" id="WP_133604980.1">
    <property type="nucleotide sequence ID" value="NZ_JAUFPJ010000003.1"/>
</dbReference>
<proteinExistence type="predicted"/>
<evidence type="ECO:0000313" key="2">
    <source>
        <dbReference type="EMBL" id="TDP06364.1"/>
    </source>
</evidence>
<evidence type="ECO:0000313" key="3">
    <source>
        <dbReference type="Proteomes" id="UP000295357"/>
    </source>
</evidence>
<reference evidence="2 3" key="1">
    <citation type="submission" date="2019-03" db="EMBL/GenBank/DDBJ databases">
        <title>Genomic Encyclopedia of Type Strains, Phase IV (KMG-IV): sequencing the most valuable type-strain genomes for metagenomic binning, comparative biology and taxonomic classification.</title>
        <authorList>
            <person name="Goeker M."/>
        </authorList>
    </citation>
    <scope>NUCLEOTIDE SEQUENCE [LARGE SCALE GENOMIC DNA]</scope>
    <source>
        <strain evidence="2 3">DSM 25082</strain>
    </source>
</reference>
<comment type="caution">
    <text evidence="2">The sequence shown here is derived from an EMBL/GenBank/DDBJ whole genome shotgun (WGS) entry which is preliminary data.</text>
</comment>
<dbReference type="InterPro" id="IPR051207">
    <property type="entry name" value="ComplexI_NDUFA9_subunit"/>
</dbReference>
<dbReference type="AlphaFoldDB" id="A0A4V3CIP6"/>
<name>A0A4V3CIP6_9BURK</name>
<dbReference type="Proteomes" id="UP000295357">
    <property type="component" value="Unassembled WGS sequence"/>
</dbReference>
<evidence type="ECO:0000259" key="1">
    <source>
        <dbReference type="Pfam" id="PF13460"/>
    </source>
</evidence>
<gene>
    <name evidence="2" type="ORF">DFR39_10937</name>
</gene>
<dbReference type="PANTHER" id="PTHR12126">
    <property type="entry name" value="NADH-UBIQUINONE OXIDOREDUCTASE 39 KDA SUBUNIT-RELATED"/>
    <property type="match status" value="1"/>
</dbReference>
<organism evidence="2 3">
    <name type="scientific">Roseateles asaccharophilus</name>
    <dbReference type="NCBI Taxonomy" id="582607"/>
    <lineage>
        <taxon>Bacteria</taxon>
        <taxon>Pseudomonadati</taxon>
        <taxon>Pseudomonadota</taxon>
        <taxon>Betaproteobacteria</taxon>
        <taxon>Burkholderiales</taxon>
        <taxon>Sphaerotilaceae</taxon>
        <taxon>Roseateles</taxon>
    </lineage>
</organism>
<dbReference type="PANTHER" id="PTHR12126:SF11">
    <property type="entry name" value="NADH DEHYDROGENASE [UBIQUINONE] 1 ALPHA SUBCOMPLEX SUBUNIT 9, MITOCHONDRIAL"/>
    <property type="match status" value="1"/>
</dbReference>
<dbReference type="OrthoDB" id="5292533at2"/>
<sequence>MSLEQPAILIIGGSGFVGRSLCEQLVQHFGGCARLTLPSRHPDKAKALRALPGLTLLGADVHDDAQLASLLQGQDVVVNLVAILQGSEAAFEHAHVQLPQRLARLCPAHTRIVHVSALGVSEQAPSRYLRSKARGEAALRAARPDATVLRPSVIFGRDDSFLNLFARLQGLFPLMPLAGADARFQPVWVEDVARALLRCIVDAPATAGRVFEAAGPREWHLAELVRLAGRLSGHERPILPLPGPLARLQALAMECLPGEPLMSRDNLDSMRVPNVASGQLPGLAELGIHPADLEAVAPDYLGRDPRERLDDWRARHR</sequence>
<accession>A0A4V3CIP6</accession>
<dbReference type="InterPro" id="IPR016040">
    <property type="entry name" value="NAD(P)-bd_dom"/>
</dbReference>
<dbReference type="GO" id="GO:0044877">
    <property type="term" value="F:protein-containing complex binding"/>
    <property type="evidence" value="ECO:0007669"/>
    <property type="project" value="TreeGrafter"/>
</dbReference>
<dbReference type="EMBL" id="SNXE01000009">
    <property type="protein sequence ID" value="TDP06364.1"/>
    <property type="molecule type" value="Genomic_DNA"/>
</dbReference>
<dbReference type="CDD" id="cd05271">
    <property type="entry name" value="NDUFA9_like_SDR_a"/>
    <property type="match status" value="1"/>
</dbReference>
<feature type="domain" description="NAD(P)-binding" evidence="1">
    <location>
        <begin position="12"/>
        <end position="154"/>
    </location>
</feature>
<protein>
    <submittedName>
        <fullName evidence="2">NADH dehydrogenase</fullName>
    </submittedName>
</protein>
<dbReference type="Gene3D" id="3.40.50.720">
    <property type="entry name" value="NAD(P)-binding Rossmann-like Domain"/>
    <property type="match status" value="1"/>
</dbReference>
<keyword evidence="3" id="KW-1185">Reference proteome</keyword>
<dbReference type="SUPFAM" id="SSF51735">
    <property type="entry name" value="NAD(P)-binding Rossmann-fold domains"/>
    <property type="match status" value="1"/>
</dbReference>
<dbReference type="InterPro" id="IPR036291">
    <property type="entry name" value="NAD(P)-bd_dom_sf"/>
</dbReference>
<dbReference type="Pfam" id="PF13460">
    <property type="entry name" value="NAD_binding_10"/>
    <property type="match status" value="1"/>
</dbReference>